<dbReference type="InterPro" id="IPR001764">
    <property type="entry name" value="Glyco_hydro_3_N"/>
</dbReference>
<feature type="domain" description="Glycoside hydrolase family 3 N-terminal" evidence="6">
    <location>
        <begin position="72"/>
        <end position="393"/>
    </location>
</feature>
<comment type="similarity">
    <text evidence="2">Belongs to the glycosyl hydrolase 3 family.</text>
</comment>
<evidence type="ECO:0000259" key="6">
    <source>
        <dbReference type="Pfam" id="PF00933"/>
    </source>
</evidence>
<sequence>MKIKILYIILIILLFSCVTTTQISDDNEDISDNILIENPVDLNIEDIDKEAVLTKDELDRIKREEILEQMSLEERVGQLFIIQIRGYTRVDSQLKAFIQKYKPGGIILFSNNIENNEQVSTLIKDLQSINSLPMFIAVDEEGGIVSRLGKEKNVDVTHLPPALTIGNKNNPRLAYVEGKILGRELTALGFNMDMAPVADVNTNPQNPVIGNRTYSANQHIAGEMVVNVIKGMREEGLISVIKHFPGHGDTKTDSHLGAVVSPHNIDRLNQIEFVPFKRGIDSGVDVIMTAHIIMPGISNLPLPSTLNPEILTGILRNELGFNGLIMTDALDMGAITDNFSTKEAVTLGIEAGVDLLLIPANQKIGIESLIESVKNGEISEDRVNESALRILRLKQKSNLLTYQEPKESITDVKNDPKHRALIDSLSE</sequence>
<dbReference type="Proteomes" id="UP000323824">
    <property type="component" value="Chromosome"/>
</dbReference>
<dbReference type="InterPro" id="IPR019800">
    <property type="entry name" value="Glyco_hydro_3_AS"/>
</dbReference>
<evidence type="ECO:0000313" key="7">
    <source>
        <dbReference type="EMBL" id="QEN03484.1"/>
    </source>
</evidence>
<dbReference type="InterPro" id="IPR036962">
    <property type="entry name" value="Glyco_hydro_3_N_sf"/>
</dbReference>
<dbReference type="InterPro" id="IPR050226">
    <property type="entry name" value="NagZ_Beta-hexosaminidase"/>
</dbReference>
<dbReference type="KEGG" id="sper:EW093_01770"/>
<dbReference type="EC" id="3.2.1.52" evidence="3"/>
<dbReference type="Gene3D" id="3.20.20.300">
    <property type="entry name" value="Glycoside hydrolase, family 3, N-terminal domain"/>
    <property type="match status" value="1"/>
</dbReference>
<dbReference type="GO" id="GO:0009254">
    <property type="term" value="P:peptidoglycan turnover"/>
    <property type="evidence" value="ECO:0007669"/>
    <property type="project" value="TreeGrafter"/>
</dbReference>
<name>A0A5C1QA09_9SPIO</name>
<evidence type="ECO:0000313" key="8">
    <source>
        <dbReference type="Proteomes" id="UP000323824"/>
    </source>
</evidence>
<protein>
    <recommendedName>
        <fullName evidence="3">beta-N-acetylhexosaminidase</fullName>
        <ecNumber evidence="3">3.2.1.52</ecNumber>
    </recommendedName>
</protein>
<dbReference type="EMBL" id="CP035807">
    <property type="protein sequence ID" value="QEN03484.1"/>
    <property type="molecule type" value="Genomic_DNA"/>
</dbReference>
<keyword evidence="4 7" id="KW-0378">Hydrolase</keyword>
<dbReference type="PROSITE" id="PS51257">
    <property type="entry name" value="PROKAR_LIPOPROTEIN"/>
    <property type="match status" value="1"/>
</dbReference>
<dbReference type="GO" id="GO:0005975">
    <property type="term" value="P:carbohydrate metabolic process"/>
    <property type="evidence" value="ECO:0007669"/>
    <property type="project" value="InterPro"/>
</dbReference>
<dbReference type="AlphaFoldDB" id="A0A5C1QA09"/>
<comment type="catalytic activity">
    <reaction evidence="1">
        <text>Hydrolysis of terminal non-reducing N-acetyl-D-hexosamine residues in N-acetyl-beta-D-hexosaminides.</text>
        <dbReference type="EC" id="3.2.1.52"/>
    </reaction>
</comment>
<dbReference type="OrthoDB" id="9805821at2"/>
<dbReference type="PANTHER" id="PTHR30480:SF13">
    <property type="entry name" value="BETA-HEXOSAMINIDASE"/>
    <property type="match status" value="1"/>
</dbReference>
<dbReference type="Pfam" id="PF00933">
    <property type="entry name" value="Glyco_hydro_3"/>
    <property type="match status" value="1"/>
</dbReference>
<dbReference type="InterPro" id="IPR017853">
    <property type="entry name" value="GH"/>
</dbReference>
<evidence type="ECO:0000256" key="4">
    <source>
        <dbReference type="ARBA" id="ARBA00022801"/>
    </source>
</evidence>
<keyword evidence="5" id="KW-0326">Glycosidase</keyword>
<dbReference type="RefSeq" id="WP_149566742.1">
    <property type="nucleotide sequence ID" value="NZ_CP035807.1"/>
</dbReference>
<reference evidence="7 8" key="2">
    <citation type="submission" date="2019-09" db="EMBL/GenBank/DDBJ databases">
        <title>Complete Genome Sequence and Methylome Analysis of free living Spirochaetas.</title>
        <authorList>
            <person name="Leshcheva N."/>
            <person name="Mikheeva N."/>
        </authorList>
    </citation>
    <scope>NUCLEOTIDE SEQUENCE [LARGE SCALE GENOMIC DNA]</scope>
    <source>
        <strain evidence="7 8">P</strain>
    </source>
</reference>
<gene>
    <name evidence="7" type="ORF">EW093_01770</name>
</gene>
<dbReference type="SUPFAM" id="SSF51445">
    <property type="entry name" value="(Trans)glycosidases"/>
    <property type="match status" value="1"/>
</dbReference>
<evidence type="ECO:0000256" key="1">
    <source>
        <dbReference type="ARBA" id="ARBA00001231"/>
    </source>
</evidence>
<dbReference type="PANTHER" id="PTHR30480">
    <property type="entry name" value="BETA-HEXOSAMINIDASE-RELATED"/>
    <property type="match status" value="1"/>
</dbReference>
<dbReference type="PROSITE" id="PS00775">
    <property type="entry name" value="GLYCOSYL_HYDROL_F3"/>
    <property type="match status" value="1"/>
</dbReference>
<proteinExistence type="inferred from homology"/>
<accession>A0A5C1QA09</accession>
<evidence type="ECO:0000256" key="3">
    <source>
        <dbReference type="ARBA" id="ARBA00012663"/>
    </source>
</evidence>
<dbReference type="GO" id="GO:0004563">
    <property type="term" value="F:beta-N-acetylhexosaminidase activity"/>
    <property type="evidence" value="ECO:0007669"/>
    <property type="project" value="UniProtKB-EC"/>
</dbReference>
<reference evidence="7 8" key="1">
    <citation type="submission" date="2019-02" db="EMBL/GenBank/DDBJ databases">
        <authorList>
            <person name="Fomenkov A."/>
            <person name="Dubinina G."/>
            <person name="Grabovich M."/>
            <person name="Vincze T."/>
            <person name="Roberts R.J."/>
        </authorList>
    </citation>
    <scope>NUCLEOTIDE SEQUENCE [LARGE SCALE GENOMIC DNA]</scope>
    <source>
        <strain evidence="7 8">P</strain>
    </source>
</reference>
<evidence type="ECO:0000256" key="5">
    <source>
        <dbReference type="ARBA" id="ARBA00023295"/>
    </source>
</evidence>
<organism evidence="7 8">
    <name type="scientific">Thiospirochaeta perfilievii</name>
    <dbReference type="NCBI Taxonomy" id="252967"/>
    <lineage>
        <taxon>Bacteria</taxon>
        <taxon>Pseudomonadati</taxon>
        <taxon>Spirochaetota</taxon>
        <taxon>Spirochaetia</taxon>
        <taxon>Spirochaetales</taxon>
        <taxon>Spirochaetaceae</taxon>
        <taxon>Thiospirochaeta</taxon>
    </lineage>
</organism>
<evidence type="ECO:0000256" key="2">
    <source>
        <dbReference type="ARBA" id="ARBA00005336"/>
    </source>
</evidence>
<keyword evidence="8" id="KW-1185">Reference proteome</keyword>